<accession>A0A5C4VUZ9</accession>
<feature type="domain" description="Legume lectin" evidence="3">
    <location>
        <begin position="194"/>
        <end position="298"/>
    </location>
</feature>
<dbReference type="Proteomes" id="UP000313231">
    <property type="component" value="Unassembled WGS sequence"/>
</dbReference>
<evidence type="ECO:0000256" key="2">
    <source>
        <dbReference type="SAM" id="SignalP"/>
    </source>
</evidence>
<feature type="domain" description="DUF11" evidence="4">
    <location>
        <begin position="1110"/>
        <end position="1221"/>
    </location>
</feature>
<dbReference type="SUPFAM" id="SSF69304">
    <property type="entry name" value="Tricorn protease N-terminal domain"/>
    <property type="match status" value="1"/>
</dbReference>
<dbReference type="Pfam" id="PF07676">
    <property type="entry name" value="PD40"/>
    <property type="match status" value="5"/>
</dbReference>
<dbReference type="Gene3D" id="2.60.120.200">
    <property type="match status" value="1"/>
</dbReference>
<proteinExistence type="predicted"/>
<evidence type="ECO:0008006" key="7">
    <source>
        <dbReference type="Google" id="ProtNLM"/>
    </source>
</evidence>
<comment type="caution">
    <text evidence="5">The sequence shown here is derived from an EMBL/GenBank/DDBJ whole genome shotgun (WGS) entry which is preliminary data.</text>
</comment>
<protein>
    <recommendedName>
        <fullName evidence="7">DUF11 domain-containing protein</fullName>
    </recommendedName>
</protein>
<evidence type="ECO:0000313" key="5">
    <source>
        <dbReference type="EMBL" id="TNM39693.1"/>
    </source>
</evidence>
<dbReference type="RefSeq" id="WP_139623183.1">
    <property type="nucleotide sequence ID" value="NZ_VDMP01000024.1"/>
</dbReference>
<dbReference type="InterPro" id="IPR050258">
    <property type="entry name" value="Leguminous_Lectin"/>
</dbReference>
<feature type="domain" description="DUF11" evidence="4">
    <location>
        <begin position="1231"/>
        <end position="1346"/>
    </location>
</feature>
<dbReference type="GO" id="GO:0030246">
    <property type="term" value="F:carbohydrate binding"/>
    <property type="evidence" value="ECO:0007669"/>
    <property type="project" value="InterPro"/>
</dbReference>
<dbReference type="InterPro" id="IPR011659">
    <property type="entry name" value="WD40"/>
</dbReference>
<evidence type="ECO:0000256" key="1">
    <source>
        <dbReference type="SAM" id="MobiDB-lite"/>
    </source>
</evidence>
<dbReference type="InterPro" id="IPR013320">
    <property type="entry name" value="ConA-like_dom_sf"/>
</dbReference>
<dbReference type="Gene3D" id="2.120.10.30">
    <property type="entry name" value="TolB, C-terminal domain"/>
    <property type="match status" value="3"/>
</dbReference>
<dbReference type="SUPFAM" id="SSF82171">
    <property type="entry name" value="DPP6 N-terminal domain-like"/>
    <property type="match status" value="1"/>
</dbReference>
<dbReference type="InterPro" id="IPR011042">
    <property type="entry name" value="6-blade_b-propeller_TolB-like"/>
</dbReference>
<evidence type="ECO:0000313" key="6">
    <source>
        <dbReference type="Proteomes" id="UP000313231"/>
    </source>
</evidence>
<gene>
    <name evidence="5" type="ORF">FHP29_12565</name>
</gene>
<feature type="region of interest" description="Disordered" evidence="1">
    <location>
        <begin position="420"/>
        <end position="464"/>
    </location>
</feature>
<keyword evidence="2" id="KW-0732">Signal</keyword>
<dbReference type="Pfam" id="PF00139">
    <property type="entry name" value="Lectin_legB"/>
    <property type="match status" value="1"/>
</dbReference>
<dbReference type="SUPFAM" id="SSF49899">
    <property type="entry name" value="Concanavalin A-like lectins/glucanases"/>
    <property type="match status" value="1"/>
</dbReference>
<organism evidence="5 6">
    <name type="scientific">Nocardioides albidus</name>
    <dbReference type="NCBI Taxonomy" id="1517589"/>
    <lineage>
        <taxon>Bacteria</taxon>
        <taxon>Bacillati</taxon>
        <taxon>Actinomycetota</taxon>
        <taxon>Actinomycetes</taxon>
        <taxon>Propionibacteriales</taxon>
        <taxon>Nocardioidaceae</taxon>
        <taxon>Nocardioides</taxon>
    </lineage>
</organism>
<evidence type="ECO:0000259" key="3">
    <source>
        <dbReference type="Pfam" id="PF00139"/>
    </source>
</evidence>
<name>A0A5C4VUZ9_9ACTN</name>
<sequence>MRRARSLRPLSAALAAVCVAALLTVGLGGGEGSAAAAPIPETCSTTTYDTFDQPWAAPLTPNGSATFPTADGGRVLRVTPAVGGQHGSVFTQSKVNLLDGASFSTQFDFRFSGQESEVDGHPSGADGLVFTVQNVDNVIGGSGGGIGYQGLAQSVGIEFDNWWNFQGYVEPPISEEEGIPPPAGVDPTSWIGPEHVGIDLDGSIHSVVTALLPEGMVLDEPVVHHAWVDYDGGTKMLELRLSDGEERPADPLLSYQVDLPAVLGGSGAPAQDAFLGFTSATGALFANHDVLSWTFSNCYRPVGTDSAPYVDAGGPYSGVVGSPVEIAGAASDDRTSPLPMEWSAAGPGTCTFDRGSRAVGHVTCTEPGRYTLTFRGDDGVNPVVADTATLDLEAPQRPRLAFTDDRDGLYRIDVAATGDGGSVRYSQAGPASGLTGGDGYEDPPRHEGEAGGAGGRPPAYVSTRDDPAGEVYFGDDRITCNTAVETHPVVDEAGSAIAWASDAQGDWNIYMAQLPPEAGPARPPPGWATAAQPVKQAAASAAAAGICDPDKWTITQVTDGGADDRWPTWLGDGSLAFTRAEPGELSDLFLVRRDEDDTWQEPDALTTTPDAEEAQPAAMRYSVIPPPPDGCESGCFPVPVVQDWIAYVRDGDRIELVSPQDPGRDPISFFVRDVGEPAWSSPTNPRHLAYSTTYPEVYGGIGIADVPSPTLDASDDLSLPSIDNETRVAGLPPGVGVTHPHWLSDFTASTSVPEARLAVTMRSNRDVDGKSRVLQADVSDVRSTDGSQRRVLRHHEVITDGAVTFAADEAGPSYSPDGTRIAYSSDVEGSGSAGSELTAERVLMVADADGTDPEPLLPAALRQAGDIDLDPAWSPDGTKVAFVRVRWDVEFQTEPQVWVYDIAAGTATPLAHEAGVADTSPSWSRESDRLVVARAHSSAGCCTSPVARRWGYEGAVEDSELVLLDPAQPAADGVPLVHDCGDGCFGVRGRSPAWSPDGTRIAYVTDHQINLITLPEDWRTRTSITVGDGVAVTGETWDRDARTPSRTTISSADDPAWSPDGTEIAFAGQPVGQPDQRGIWGIAPDGTGLRTITDGRGAETEPVYEPASADVGVTVAVTGSPAVVGQSLGATVTVTNHGPGRAAGEALTTGFSPGAVLSVAPVPADCAADGSGCTFPALAAGESRVYQVAFQHPAPVAAGRVTATVASQTRDPVAGNDEATAPYVVNATGADLGVAVALDAPVGYVGGHRRATVSVTNRGPAAAADVVWQTTWPTFVVPSVPPGTTPGTEAPPCLLAGTPCLLGALAPGEVRTYDVVLTPTTAGRSQVLTQAISATGDPVPADNTALAPLEVRQPTIRVVPAVARPGQVVVAYGEDMPPGETVRLSWDKGTLSAPSTVEVAADGTLRTSILILRRDQIGKRVLTATSTTEQFGPVTGDLLVVLRTLSPPELIGRG</sequence>
<keyword evidence="6" id="KW-1185">Reference proteome</keyword>
<dbReference type="OrthoDB" id="9758793at2"/>
<dbReference type="InterPro" id="IPR001434">
    <property type="entry name" value="OmcB-like_DUF11"/>
</dbReference>
<dbReference type="Pfam" id="PF01345">
    <property type="entry name" value="DUF11"/>
    <property type="match status" value="2"/>
</dbReference>
<dbReference type="EMBL" id="VDMP01000024">
    <property type="protein sequence ID" value="TNM39693.1"/>
    <property type="molecule type" value="Genomic_DNA"/>
</dbReference>
<feature type="signal peptide" evidence="2">
    <location>
        <begin position="1"/>
        <end position="36"/>
    </location>
</feature>
<dbReference type="InterPro" id="IPR001220">
    <property type="entry name" value="Legume_lectin_dom"/>
</dbReference>
<dbReference type="PANTHER" id="PTHR32401:SF48">
    <property type="entry name" value="LEGUME LECTIN DOMAIN-CONTAINING PROTEIN"/>
    <property type="match status" value="1"/>
</dbReference>
<dbReference type="PANTHER" id="PTHR32401">
    <property type="entry name" value="CONCANAVALIN A-LIKE LECTIN FAMILY PROTEIN"/>
    <property type="match status" value="1"/>
</dbReference>
<evidence type="ECO:0000259" key="4">
    <source>
        <dbReference type="Pfam" id="PF01345"/>
    </source>
</evidence>
<feature type="chain" id="PRO_5022963901" description="DUF11 domain-containing protein" evidence="2">
    <location>
        <begin position="37"/>
        <end position="1454"/>
    </location>
</feature>
<reference evidence="5 6" key="1">
    <citation type="journal article" date="2016" name="Int. J. Syst. Evol. Microbiol.">
        <title>Nocardioides albidus sp. nov., an actinobacterium isolated from garden soil.</title>
        <authorList>
            <person name="Singh H."/>
            <person name="Du J."/>
            <person name="Trinh H."/>
            <person name="Won K."/>
            <person name="Yang J.E."/>
            <person name="Yin C."/>
            <person name="Kook M."/>
            <person name="Yi T.H."/>
        </authorList>
    </citation>
    <scope>NUCLEOTIDE SEQUENCE [LARGE SCALE GENOMIC DNA]</scope>
    <source>
        <strain evidence="5 6">CCTCC AB 2015297</strain>
    </source>
</reference>